<dbReference type="PROSITE" id="PS50263">
    <property type="entry name" value="CN_HYDROLASE"/>
    <property type="match status" value="1"/>
</dbReference>
<comment type="caution">
    <text evidence="3">The sequence shown here is derived from an EMBL/GenBank/DDBJ whole genome shotgun (WGS) entry which is preliminary data.</text>
</comment>
<keyword evidence="1" id="KW-0378">Hydrolase</keyword>
<name>A0A4Y3RNU0_9ACTN</name>
<dbReference type="Proteomes" id="UP000315226">
    <property type="component" value="Unassembled WGS sequence"/>
</dbReference>
<organism evidence="3 4">
    <name type="scientific">Streptomyces gardneri</name>
    <dbReference type="NCBI Taxonomy" id="66892"/>
    <lineage>
        <taxon>Bacteria</taxon>
        <taxon>Bacillati</taxon>
        <taxon>Actinomycetota</taxon>
        <taxon>Actinomycetes</taxon>
        <taxon>Kitasatosporales</taxon>
        <taxon>Streptomycetaceae</taxon>
        <taxon>Streptomyces</taxon>
    </lineage>
</organism>
<protein>
    <recommendedName>
        <fullName evidence="2">CN hydrolase domain-containing protein</fullName>
    </recommendedName>
</protein>
<dbReference type="PANTHER" id="PTHR43674:SF2">
    <property type="entry name" value="BETA-UREIDOPROPIONASE"/>
    <property type="match status" value="1"/>
</dbReference>
<dbReference type="Gene3D" id="3.60.110.10">
    <property type="entry name" value="Carbon-nitrogen hydrolase"/>
    <property type="match status" value="1"/>
</dbReference>
<sequence length="249" mass="25867">MTLTEGRGMMAAVIIAATQFAPVAGDIDANVRTIAGLVRAAGAEGARVVVFAELCLSGYEPSLIRDTPTLVLTEDDPRLEPLRDACREVSAAAVVNGPVRTADGRTGVTSLVIGPDGGLLARYDKQHLYGIEEEVFAPGTADGRFALDGVRFATATCYDNRFPELAERAAAEGCAVYLASSVLSADNDSFEAVYPVRARDFGLYVVLGNVLGANEDGIGTGRAGVWGPDGERLADAGTDAPGFVLAEVG</sequence>
<dbReference type="EMBL" id="BJMN01000029">
    <property type="protein sequence ID" value="GEB58974.1"/>
    <property type="molecule type" value="Genomic_DNA"/>
</dbReference>
<evidence type="ECO:0000259" key="2">
    <source>
        <dbReference type="PROSITE" id="PS50263"/>
    </source>
</evidence>
<dbReference type="InterPro" id="IPR036526">
    <property type="entry name" value="C-N_Hydrolase_sf"/>
</dbReference>
<proteinExistence type="predicted"/>
<reference evidence="3 4" key="1">
    <citation type="submission" date="2019-06" db="EMBL/GenBank/DDBJ databases">
        <title>Whole genome shotgun sequence of Streptomyces gardneri NBRC 12865.</title>
        <authorList>
            <person name="Hosoyama A."/>
            <person name="Uohara A."/>
            <person name="Ohji S."/>
            <person name="Ichikawa N."/>
        </authorList>
    </citation>
    <scope>NUCLEOTIDE SEQUENCE [LARGE SCALE GENOMIC DNA]</scope>
    <source>
        <strain evidence="3 4">NBRC 12865</strain>
    </source>
</reference>
<dbReference type="PANTHER" id="PTHR43674">
    <property type="entry name" value="NITRILASE C965.09-RELATED"/>
    <property type="match status" value="1"/>
</dbReference>
<dbReference type="AlphaFoldDB" id="A0A4Y3RNU0"/>
<keyword evidence="4" id="KW-1185">Reference proteome</keyword>
<dbReference type="InterPro" id="IPR003010">
    <property type="entry name" value="C-N_Hydrolase"/>
</dbReference>
<dbReference type="GO" id="GO:0016811">
    <property type="term" value="F:hydrolase activity, acting on carbon-nitrogen (but not peptide) bonds, in linear amides"/>
    <property type="evidence" value="ECO:0007669"/>
    <property type="project" value="TreeGrafter"/>
</dbReference>
<feature type="domain" description="CN hydrolase" evidence="2">
    <location>
        <begin position="13"/>
        <end position="249"/>
    </location>
</feature>
<dbReference type="SUPFAM" id="SSF56317">
    <property type="entry name" value="Carbon-nitrogen hydrolase"/>
    <property type="match status" value="1"/>
</dbReference>
<dbReference type="CDD" id="cd07197">
    <property type="entry name" value="nitrilase"/>
    <property type="match status" value="1"/>
</dbReference>
<accession>A0A4Y3RNU0</accession>
<evidence type="ECO:0000313" key="4">
    <source>
        <dbReference type="Proteomes" id="UP000315226"/>
    </source>
</evidence>
<dbReference type="Pfam" id="PF00795">
    <property type="entry name" value="CN_hydrolase"/>
    <property type="match status" value="1"/>
</dbReference>
<dbReference type="InterPro" id="IPR050345">
    <property type="entry name" value="Aliph_Amidase/BUP"/>
</dbReference>
<evidence type="ECO:0000313" key="3">
    <source>
        <dbReference type="EMBL" id="GEB58974.1"/>
    </source>
</evidence>
<evidence type="ECO:0000256" key="1">
    <source>
        <dbReference type="ARBA" id="ARBA00022801"/>
    </source>
</evidence>
<gene>
    <name evidence="3" type="ORF">SGA01_45790</name>
</gene>